<keyword evidence="2" id="KW-1185">Reference proteome</keyword>
<protein>
    <submittedName>
        <fullName evidence="1">Uncharacterized protein</fullName>
    </submittedName>
</protein>
<sequence>MDSGEATKIIAADFMYLVFLGDDEIIGKLAEKLNKDVNESIDASKKNKTYKSGKPQAKAIYVKHDICTPCIDMLDSEQIQTILKEDAINQIKKIRSNEKSKNVVISDDDIDVYKKYVVPDESVESAQCLTYADVSCTDRAVSKRRTQIKDLMMLMVMNETDTHYKLSFPVLQLDEEEDPDRVISRWLKEHDVEELIKELTIRLVNIVGNVHEILVFTAFVNE</sequence>
<proteinExistence type="predicted"/>
<dbReference type="EMBL" id="UPSH01000001">
    <property type="protein sequence ID" value="VBB18529.1"/>
    <property type="molecule type" value="Genomic_DNA"/>
</dbReference>
<reference evidence="1 2" key="1">
    <citation type="submission" date="2018-10" db="EMBL/GenBank/DDBJ databases">
        <authorList>
            <consortium name="IHU Genomes"/>
        </authorList>
    </citation>
    <scope>NUCLEOTIDE SEQUENCE [LARGE SCALE GENOMIC DNA]</scope>
    <source>
        <strain evidence="1 2">A1</strain>
    </source>
</reference>
<gene>
    <name evidence="1" type="ORF">YASMINEVIRUS_992</name>
</gene>
<name>A0A5K0U8Q1_9VIRU</name>
<organism evidence="1 2">
    <name type="scientific">Yasminevirus sp. GU-2018</name>
    <dbReference type="NCBI Taxonomy" id="2420051"/>
    <lineage>
        <taxon>Viruses</taxon>
        <taxon>Varidnaviria</taxon>
        <taxon>Bamfordvirae</taxon>
        <taxon>Nucleocytoviricota</taxon>
        <taxon>Megaviricetes</taxon>
        <taxon>Imitervirales</taxon>
        <taxon>Mimiviridae</taxon>
        <taxon>Klosneuvirinae</taxon>
        <taxon>Yasminevirus</taxon>
        <taxon>Yasminevirus saudimassiliense</taxon>
    </lineage>
</organism>
<comment type="caution">
    <text evidence="1">The sequence shown here is derived from an EMBL/GenBank/DDBJ whole genome shotgun (WGS) entry which is preliminary data.</text>
</comment>
<evidence type="ECO:0000313" key="1">
    <source>
        <dbReference type="EMBL" id="VBB18529.1"/>
    </source>
</evidence>
<dbReference type="Proteomes" id="UP000594342">
    <property type="component" value="Unassembled WGS sequence"/>
</dbReference>
<evidence type="ECO:0000313" key="2">
    <source>
        <dbReference type="Proteomes" id="UP000594342"/>
    </source>
</evidence>
<accession>A0A5K0U8Q1</accession>